<dbReference type="Gene3D" id="3.40.50.410">
    <property type="entry name" value="von Willebrand factor, type A domain"/>
    <property type="match status" value="1"/>
</dbReference>
<evidence type="ECO:0000313" key="4">
    <source>
        <dbReference type="Proteomes" id="UP000271087"/>
    </source>
</evidence>
<feature type="domain" description="VWFA" evidence="2">
    <location>
        <begin position="475"/>
        <end position="649"/>
    </location>
</feature>
<dbReference type="InterPro" id="IPR036465">
    <property type="entry name" value="vWFA_dom_sf"/>
</dbReference>
<accession>A0A182EDV0</accession>
<dbReference type="OrthoDB" id="6132182at2759"/>
<dbReference type="InterPro" id="IPR050525">
    <property type="entry name" value="ECM_Assembly_Org"/>
</dbReference>
<sequence length="653" mass="70378">MTHTWSRGVVAAGLSRYAVDSGKWVDVDTLSRYTGSPDNVFNYDRNAEFAKLILNAAAAANKTRCVRMSSEIFAAAMSGSKSAHNKQNEKRENDISNKLDLILERLGNEKIVSKGETTTVVDARISQPAVKSVNVREIAKEDSVLATSSAKKKDQTLLVSKNEQLEESAKSSSSNFELNASQMISSSSSHRERKIIKGDSVLATSTADQTLLDEKNSKNGELEESAKSSSRSELSASQSRSELGASQSRSELGASQSRSELGASQSRSELDASQSRSELGASQSRSELDASQSGSELGASQSRSELGASQSGSELDASQSGSELDASQGISNSIFHRGQKKKDSDLATSTAKRKDQTLLNEKNSKKEQLEESAKSSSGSELGASQEISSSSLHRGQKIAKEDSDLATSAAKKRNQALLDGRSSKNKQLGESAKSSSSSEPSATRTKPNSGFHRQSINTTFAPDTIVTFSPGCEIDVMMLIDASGSVEETFDREKEFAAEIINQLPISPKNAHVALIKFAAKEKVRTVWSFNRPQEQQKVLEALLNIPFTSGTTAIHTALLQAVKEYSSAKGARPTVATPIVIIFTDGFGQKDTTEAATLLRDVIPNIFAVAVGEQHPVNHAELVKITGSNNRVFMDSDIEKLYEMLRKITRTC</sequence>
<feature type="compositionally biased region" description="Polar residues" evidence="1">
    <location>
        <begin position="244"/>
        <end position="322"/>
    </location>
</feature>
<dbReference type="Pfam" id="PF00092">
    <property type="entry name" value="VWA"/>
    <property type="match status" value="1"/>
</dbReference>
<dbReference type="SUPFAM" id="SSF53300">
    <property type="entry name" value="vWA-like"/>
    <property type="match status" value="1"/>
</dbReference>
<name>A0A182EDV0_ONCOC</name>
<evidence type="ECO:0000313" key="5">
    <source>
        <dbReference type="WBParaSite" id="nOo.2.0.1.t06252-RA"/>
    </source>
</evidence>
<keyword evidence="4" id="KW-1185">Reference proteome</keyword>
<dbReference type="InterPro" id="IPR002035">
    <property type="entry name" value="VWF_A"/>
</dbReference>
<dbReference type="WBParaSite" id="nOo.2.0.1.t06252-RA">
    <property type="protein sequence ID" value="nOo.2.0.1.t06252-RA"/>
    <property type="gene ID" value="nOo.2.0.1.g06252"/>
</dbReference>
<dbReference type="PANTHER" id="PTHR24020">
    <property type="entry name" value="COLLAGEN ALPHA"/>
    <property type="match status" value="1"/>
</dbReference>
<reference evidence="3 4" key="2">
    <citation type="submission" date="2018-08" db="EMBL/GenBank/DDBJ databases">
        <authorList>
            <person name="Laetsch R D."/>
            <person name="Stevens L."/>
            <person name="Kumar S."/>
            <person name="Blaxter L. M."/>
        </authorList>
    </citation>
    <scope>NUCLEOTIDE SEQUENCE [LARGE SCALE GENOMIC DNA]</scope>
</reference>
<reference evidence="5" key="1">
    <citation type="submission" date="2016-06" db="UniProtKB">
        <authorList>
            <consortium name="WormBaseParasite"/>
        </authorList>
    </citation>
    <scope>IDENTIFICATION</scope>
</reference>
<dbReference type="STRING" id="42157.A0A182EDV0"/>
<dbReference type="Proteomes" id="UP000271087">
    <property type="component" value="Unassembled WGS sequence"/>
</dbReference>
<evidence type="ECO:0000256" key="1">
    <source>
        <dbReference type="SAM" id="MobiDB-lite"/>
    </source>
</evidence>
<feature type="compositionally biased region" description="Low complexity" evidence="1">
    <location>
        <begin position="430"/>
        <end position="442"/>
    </location>
</feature>
<protein>
    <submittedName>
        <fullName evidence="5">VWFA domain-containing protein</fullName>
    </submittedName>
</protein>
<dbReference type="PROSITE" id="PS50234">
    <property type="entry name" value="VWFA"/>
    <property type="match status" value="1"/>
</dbReference>
<dbReference type="AlphaFoldDB" id="A0A182EDV0"/>
<organism evidence="5">
    <name type="scientific">Onchocerca ochengi</name>
    <name type="common">Filarial nematode worm</name>
    <dbReference type="NCBI Taxonomy" id="42157"/>
    <lineage>
        <taxon>Eukaryota</taxon>
        <taxon>Metazoa</taxon>
        <taxon>Ecdysozoa</taxon>
        <taxon>Nematoda</taxon>
        <taxon>Chromadorea</taxon>
        <taxon>Rhabditida</taxon>
        <taxon>Spirurina</taxon>
        <taxon>Spiruromorpha</taxon>
        <taxon>Filarioidea</taxon>
        <taxon>Onchocercidae</taxon>
        <taxon>Onchocerca</taxon>
    </lineage>
</organism>
<feature type="compositionally biased region" description="Basic and acidic residues" evidence="1">
    <location>
        <begin position="212"/>
        <end position="226"/>
    </location>
</feature>
<feature type="compositionally biased region" description="Low complexity" evidence="1">
    <location>
        <begin position="227"/>
        <end position="242"/>
    </location>
</feature>
<evidence type="ECO:0000313" key="3">
    <source>
        <dbReference type="EMBL" id="VDK81646.1"/>
    </source>
</evidence>
<dbReference type="EMBL" id="UYRW01001891">
    <property type="protein sequence ID" value="VDK81646.1"/>
    <property type="molecule type" value="Genomic_DNA"/>
</dbReference>
<dbReference type="SMART" id="SM00327">
    <property type="entry name" value="VWA"/>
    <property type="match status" value="1"/>
</dbReference>
<proteinExistence type="predicted"/>
<feature type="compositionally biased region" description="Basic and acidic residues" evidence="1">
    <location>
        <begin position="352"/>
        <end position="373"/>
    </location>
</feature>
<dbReference type="PANTHER" id="PTHR24020:SF84">
    <property type="entry name" value="VWFA DOMAIN-CONTAINING PROTEIN"/>
    <property type="match status" value="1"/>
</dbReference>
<feature type="compositionally biased region" description="Polar residues" evidence="1">
    <location>
        <begin position="443"/>
        <end position="456"/>
    </location>
</feature>
<evidence type="ECO:0000259" key="2">
    <source>
        <dbReference type="PROSITE" id="PS50234"/>
    </source>
</evidence>
<gene>
    <name evidence="3" type="ORF">NOO_LOCUS6252</name>
</gene>
<feature type="region of interest" description="Disordered" evidence="1">
    <location>
        <begin position="207"/>
        <end position="456"/>
    </location>
</feature>